<evidence type="ECO:0000313" key="3">
    <source>
        <dbReference type="EMBL" id="AOO92651.1"/>
    </source>
</evidence>
<keyword evidence="2" id="KW-0732">Signal</keyword>
<protein>
    <recommendedName>
        <fullName evidence="4">Secreted protein</fullName>
    </recommendedName>
</protein>
<name>A0A1C9I141_RHILT</name>
<proteinExistence type="predicted"/>
<dbReference type="AlphaFoldDB" id="A0A1C9I141"/>
<feature type="region of interest" description="Disordered" evidence="1">
    <location>
        <begin position="49"/>
        <end position="69"/>
    </location>
</feature>
<dbReference type="EMBL" id="KX490287">
    <property type="protein sequence ID" value="AOO92651.1"/>
    <property type="molecule type" value="Genomic_DNA"/>
</dbReference>
<feature type="signal peptide" evidence="2">
    <location>
        <begin position="1"/>
        <end position="22"/>
    </location>
</feature>
<organism evidence="3">
    <name type="scientific">Rhizobium leguminosarum bv. trifolii</name>
    <dbReference type="NCBI Taxonomy" id="386"/>
    <lineage>
        <taxon>Bacteria</taxon>
        <taxon>Pseudomonadati</taxon>
        <taxon>Pseudomonadota</taxon>
        <taxon>Alphaproteobacteria</taxon>
        <taxon>Hyphomicrobiales</taxon>
        <taxon>Rhizobiaceae</taxon>
        <taxon>Rhizobium/Agrobacterium group</taxon>
        <taxon>Rhizobium</taxon>
    </lineage>
</organism>
<accession>A0A1C9I141</accession>
<reference evidence="3" key="2">
    <citation type="journal article" date="2016" name="Front. Microbiol.">
        <title>The Regulatory Protein RosR Affects Rhizobium leguminosarum bv. trifolii Protein Profiles, Cell Surface Properties, and Symbiosis with Clover.</title>
        <authorList>
            <person name="Rachwal K."/>
            <person name="Boguszewska A."/>
            <person name="Kopcinska J."/>
            <person name="Karas M."/>
            <person name="Tchorzewski M."/>
            <person name="Janczarek M."/>
        </authorList>
    </citation>
    <scope>NUCLEOTIDE SEQUENCE</scope>
    <source>
        <strain evidence="3">Rt24.2</strain>
    </source>
</reference>
<evidence type="ECO:0008006" key="4">
    <source>
        <dbReference type="Google" id="ProtNLM"/>
    </source>
</evidence>
<sequence>MTLALIVGVMLLCACLAMSCCASCGRRSREEEPIGMFRVARSRAGRSLSGVEHNGYPPLPAHFTKEAAE</sequence>
<evidence type="ECO:0000256" key="2">
    <source>
        <dbReference type="SAM" id="SignalP"/>
    </source>
</evidence>
<reference evidence="3" key="1">
    <citation type="journal article" date="2015" name="BMC Genomics">
        <title>Transcriptome profiling of a Rhizobium leguminosarum bv. trifolii rosR mutant reveals the role of the transcriptional regulator RosR in motility, synthesis of cell-surface components, and other cellular processes.</title>
        <authorList>
            <person name="Rachwal K."/>
            <person name="Matczynska E."/>
            <person name="Janczarek M."/>
        </authorList>
    </citation>
    <scope>NUCLEOTIDE SEQUENCE</scope>
    <source>
        <strain evidence="3">Rt24.2</strain>
    </source>
</reference>
<feature type="chain" id="PRO_5008894418" description="Secreted protein" evidence="2">
    <location>
        <begin position="23"/>
        <end position="69"/>
    </location>
</feature>
<evidence type="ECO:0000256" key="1">
    <source>
        <dbReference type="SAM" id="MobiDB-lite"/>
    </source>
</evidence>